<dbReference type="EC" id="2.7.1.180" evidence="2 18"/>
<keyword evidence="11 18" id="KW-0460">Magnesium</keyword>
<dbReference type="AlphaFoldDB" id="A0A220S5A5"/>
<evidence type="ECO:0000256" key="7">
    <source>
        <dbReference type="ARBA" id="ARBA00022679"/>
    </source>
</evidence>
<evidence type="ECO:0000256" key="11">
    <source>
        <dbReference type="ARBA" id="ARBA00022842"/>
    </source>
</evidence>
<dbReference type="PROSITE" id="PS51257">
    <property type="entry name" value="PROKAR_LIPOPROTEIN"/>
    <property type="match status" value="1"/>
</dbReference>
<dbReference type="PIRSF" id="PIRSF006268">
    <property type="entry name" value="ApbE"/>
    <property type="match status" value="1"/>
</dbReference>
<reference evidence="21 22" key="1">
    <citation type="submission" date="2017-06" db="EMBL/GenBank/DDBJ databases">
        <title>Neisseria chenwenguii sp. nov., isolated from the intestinal contents of Tibetan Plateau Pika in Yushu, Qinghai Province, China.</title>
        <authorList>
            <person name="Zhang G."/>
        </authorList>
    </citation>
    <scope>NUCLEOTIDE SEQUENCE [LARGE SCALE GENOMIC DNA]</scope>
    <source>
        <strain evidence="21 22">10023</strain>
    </source>
</reference>
<dbReference type="Gene3D" id="3.10.520.10">
    <property type="entry name" value="ApbE-like domains"/>
    <property type="match status" value="1"/>
</dbReference>
<keyword evidence="7 18" id="KW-0808">Transferase</keyword>
<evidence type="ECO:0000256" key="1">
    <source>
        <dbReference type="ARBA" id="ARBA00008282"/>
    </source>
</evidence>
<comment type="similarity">
    <text evidence="1 18 20">Belongs to the ApbE family.</text>
</comment>
<name>A0A220S5A5_9NEIS</name>
<comment type="function">
    <text evidence="20">Flavin transferase that catalyzes the transfer of the FMN moiety of FAD and its covalent binding to the hydroxyl group of a threonine residue in a target flavoprotein.</text>
</comment>
<evidence type="ECO:0000256" key="9">
    <source>
        <dbReference type="ARBA" id="ARBA00022729"/>
    </source>
</evidence>
<organism evidence="21 22">
    <name type="scientific">Neisseria chenwenguii</name>
    <dbReference type="NCBI Taxonomy" id="1853278"/>
    <lineage>
        <taxon>Bacteria</taxon>
        <taxon>Pseudomonadati</taxon>
        <taxon>Pseudomonadota</taxon>
        <taxon>Betaproteobacteria</taxon>
        <taxon>Neisseriales</taxon>
        <taxon>Neisseriaceae</taxon>
        <taxon>Neisseria</taxon>
    </lineage>
</organism>
<dbReference type="KEGG" id="nei:BG910_08595"/>
<keyword evidence="12" id="KW-0472">Membrane</keyword>
<evidence type="ECO:0000256" key="10">
    <source>
        <dbReference type="ARBA" id="ARBA00022827"/>
    </source>
</evidence>
<dbReference type="GO" id="GO:0016740">
    <property type="term" value="F:transferase activity"/>
    <property type="evidence" value="ECO:0007669"/>
    <property type="project" value="UniProtKB-UniRule"/>
</dbReference>
<dbReference type="FunFam" id="3.10.520.10:FF:000001">
    <property type="entry name" value="FAD:protein FMN transferase"/>
    <property type="match status" value="1"/>
</dbReference>
<dbReference type="Pfam" id="PF02424">
    <property type="entry name" value="ApbE"/>
    <property type="match status" value="1"/>
</dbReference>
<proteinExistence type="inferred from homology"/>
<evidence type="ECO:0000313" key="21">
    <source>
        <dbReference type="EMBL" id="ASK28523.1"/>
    </source>
</evidence>
<keyword evidence="22" id="KW-1185">Reference proteome</keyword>
<dbReference type="PANTHER" id="PTHR30040:SF2">
    <property type="entry name" value="FAD:PROTEIN FMN TRANSFERASE"/>
    <property type="match status" value="1"/>
</dbReference>
<keyword evidence="10 18" id="KW-0274">FAD</keyword>
<keyword evidence="4" id="KW-1003">Cell membrane</keyword>
<keyword evidence="5 20" id="KW-0997">Cell inner membrane</keyword>
<keyword evidence="9 20" id="KW-0732">Signal</keyword>
<feature type="binding site" evidence="19">
    <location>
        <position position="184"/>
    </location>
    <ligand>
        <name>Mg(2+)</name>
        <dbReference type="ChEBI" id="CHEBI:18420"/>
    </ligand>
</feature>
<comment type="catalytic activity">
    <reaction evidence="16 18 20">
        <text>L-threonyl-[protein] + FAD = FMN-L-threonyl-[protein] + AMP + H(+)</text>
        <dbReference type="Rhea" id="RHEA:36847"/>
        <dbReference type="Rhea" id="RHEA-COMP:11060"/>
        <dbReference type="Rhea" id="RHEA-COMP:11061"/>
        <dbReference type="ChEBI" id="CHEBI:15378"/>
        <dbReference type="ChEBI" id="CHEBI:30013"/>
        <dbReference type="ChEBI" id="CHEBI:57692"/>
        <dbReference type="ChEBI" id="CHEBI:74257"/>
        <dbReference type="ChEBI" id="CHEBI:456215"/>
        <dbReference type="EC" id="2.7.1.180"/>
    </reaction>
</comment>
<evidence type="ECO:0000256" key="17">
    <source>
        <dbReference type="ARBA" id="ARBA00060485"/>
    </source>
</evidence>
<dbReference type="OrthoDB" id="9778595at2"/>
<evidence type="ECO:0000256" key="6">
    <source>
        <dbReference type="ARBA" id="ARBA00022630"/>
    </source>
</evidence>
<dbReference type="EMBL" id="CP022278">
    <property type="protein sequence ID" value="ASK28523.1"/>
    <property type="molecule type" value="Genomic_DNA"/>
</dbReference>
<dbReference type="SUPFAM" id="SSF143631">
    <property type="entry name" value="ApbE-like"/>
    <property type="match status" value="1"/>
</dbReference>
<dbReference type="InterPro" id="IPR024932">
    <property type="entry name" value="ApbE"/>
</dbReference>
<keyword evidence="8 18" id="KW-0479">Metal-binding</keyword>
<dbReference type="Proteomes" id="UP000198238">
    <property type="component" value="Chromosome"/>
</dbReference>
<gene>
    <name evidence="21" type="ORF">BG910_08595</name>
</gene>
<evidence type="ECO:0000256" key="18">
    <source>
        <dbReference type="PIRNR" id="PIRNR006268"/>
    </source>
</evidence>
<evidence type="ECO:0000256" key="12">
    <source>
        <dbReference type="ARBA" id="ARBA00023136"/>
    </source>
</evidence>
<evidence type="ECO:0000256" key="14">
    <source>
        <dbReference type="ARBA" id="ARBA00023288"/>
    </source>
</evidence>
<feature type="binding site" evidence="19">
    <location>
        <position position="300"/>
    </location>
    <ligand>
        <name>Mg(2+)</name>
        <dbReference type="ChEBI" id="CHEBI:18420"/>
    </ligand>
</feature>
<feature type="chain" id="PRO_5041746148" description="FAD:protein FMN transferase" evidence="20">
    <location>
        <begin position="21"/>
        <end position="348"/>
    </location>
</feature>
<protein>
    <recommendedName>
        <fullName evidence="3 18">FAD:protein FMN transferase</fullName>
        <ecNumber evidence="2 18">2.7.1.180</ecNumber>
    </recommendedName>
    <alternativeName>
        <fullName evidence="15 18">Flavin transferase</fullName>
    </alternativeName>
</protein>
<dbReference type="GO" id="GO:0046872">
    <property type="term" value="F:metal ion binding"/>
    <property type="evidence" value="ECO:0007669"/>
    <property type="project" value="UniProtKB-UniRule"/>
</dbReference>
<evidence type="ECO:0000256" key="20">
    <source>
        <dbReference type="RuleBase" id="RU363002"/>
    </source>
</evidence>
<comment type="cofactor">
    <cofactor evidence="19">
        <name>Mg(2+)</name>
        <dbReference type="ChEBI" id="CHEBI:18420"/>
    </cofactor>
    <cofactor evidence="19">
        <name>Mn(2+)</name>
        <dbReference type="ChEBI" id="CHEBI:29035"/>
    </cofactor>
    <text evidence="19">Magnesium. Can also use manganese.</text>
</comment>
<feature type="signal peptide" evidence="20">
    <location>
        <begin position="1"/>
        <end position="20"/>
    </location>
</feature>
<keyword evidence="13" id="KW-0564">Palmitate</keyword>
<dbReference type="PANTHER" id="PTHR30040">
    <property type="entry name" value="THIAMINE BIOSYNTHESIS LIPOPROTEIN APBE"/>
    <property type="match status" value="1"/>
</dbReference>
<evidence type="ECO:0000313" key="22">
    <source>
        <dbReference type="Proteomes" id="UP000198238"/>
    </source>
</evidence>
<sequence>MRIPFPLSAVLLFAAALFLAACGKPAPETVTLQGETMGTTYTVKYLSDGQSKLPAPADMKSQLDGLLQEVNRQMSTYAPASEISRFNKMRDTKRALPVSADFAFVTAEALRLNKLTGGALDVTVGPLVNLWGFGPNKEVTREPTAEQIQAAAQAVGTDKIILKQSGNKATLAKTHSETYLDLSSIAKGFGVDKLAQHLEQAGVRNYLVEIGGELRGKGRNAAGQAWRIGIEQPNLVQGSGTQIIVPLDGKALATSGDYRNFHTDKNGNRLSHIIDPATRRPIGHKLASISVIADTAATADGLSTALFVLGEDKALQLAERQNLAVFLIIRDGDGYRTAQSAAFKKLTH</sequence>
<evidence type="ECO:0000256" key="2">
    <source>
        <dbReference type="ARBA" id="ARBA00011955"/>
    </source>
</evidence>
<accession>A0A220S5A5</accession>
<evidence type="ECO:0000256" key="15">
    <source>
        <dbReference type="ARBA" id="ARBA00031306"/>
    </source>
</evidence>
<evidence type="ECO:0000256" key="13">
    <source>
        <dbReference type="ARBA" id="ARBA00023139"/>
    </source>
</evidence>
<evidence type="ECO:0000256" key="4">
    <source>
        <dbReference type="ARBA" id="ARBA00022475"/>
    </source>
</evidence>
<evidence type="ECO:0000256" key="8">
    <source>
        <dbReference type="ARBA" id="ARBA00022723"/>
    </source>
</evidence>
<dbReference type="InterPro" id="IPR003374">
    <property type="entry name" value="ApbE-like_sf"/>
</dbReference>
<evidence type="ECO:0000256" key="5">
    <source>
        <dbReference type="ARBA" id="ARBA00022519"/>
    </source>
</evidence>
<feature type="binding site" evidence="19">
    <location>
        <position position="304"/>
    </location>
    <ligand>
        <name>Mg(2+)</name>
        <dbReference type="ChEBI" id="CHEBI:18420"/>
    </ligand>
</feature>
<dbReference type="RefSeq" id="WP_089037208.1">
    <property type="nucleotide sequence ID" value="NZ_CP022278.1"/>
</dbReference>
<evidence type="ECO:0000256" key="3">
    <source>
        <dbReference type="ARBA" id="ARBA00016337"/>
    </source>
</evidence>
<evidence type="ECO:0000256" key="19">
    <source>
        <dbReference type="PIRSR" id="PIRSR006268-2"/>
    </source>
</evidence>
<evidence type="ECO:0000256" key="16">
    <source>
        <dbReference type="ARBA" id="ARBA00048540"/>
    </source>
</evidence>
<comment type="subcellular location">
    <subcellularLocation>
        <location evidence="17 20">Cell inner membrane</location>
        <topology evidence="17 20">Lipid-anchor</topology>
        <orientation evidence="17 20">Periplasmic side</orientation>
    </subcellularLocation>
</comment>
<keyword evidence="6 18" id="KW-0285">Flavoprotein</keyword>
<dbReference type="GO" id="GO:0005886">
    <property type="term" value="C:plasma membrane"/>
    <property type="evidence" value="ECO:0007669"/>
    <property type="project" value="UniProtKB-SubCell"/>
</dbReference>
<keyword evidence="14 20" id="KW-0449">Lipoprotein</keyword>